<dbReference type="AlphaFoldDB" id="F8AMJ6"/>
<name>F8AMJ6_METOI</name>
<reference evidence="4" key="1">
    <citation type="submission" date="2011-05" db="EMBL/GenBank/DDBJ databases">
        <title>Complete sequence of chromosome of Methanothermococcus okinawensis IH1.</title>
        <authorList>
            <consortium name="US DOE Joint Genome Institute"/>
            <person name="Lucas S."/>
            <person name="Han J."/>
            <person name="Lapidus A."/>
            <person name="Cheng J.-F."/>
            <person name="Goodwin L."/>
            <person name="Pitluck S."/>
            <person name="Peters L."/>
            <person name="Mikhailova N."/>
            <person name="Held B."/>
            <person name="Han C."/>
            <person name="Tapia R."/>
            <person name="Land M."/>
            <person name="Hauser L."/>
            <person name="Kyrpides N."/>
            <person name="Ivanova N."/>
            <person name="Pagani I."/>
            <person name="Sieprawska-Lupa M."/>
            <person name="Takai K."/>
            <person name="Miyazaki J."/>
            <person name="Whitman W."/>
            <person name="Woyke T."/>
        </authorList>
    </citation>
    <scope>NUCLEOTIDE SEQUENCE</scope>
    <source>
        <strain evidence="4">IH1</strain>
    </source>
</reference>
<dbReference type="Proteomes" id="UP000009296">
    <property type="component" value="Chromosome"/>
</dbReference>
<dbReference type="NCBIfam" id="TIGR00125">
    <property type="entry name" value="cyt_tran_rel"/>
    <property type="match status" value="1"/>
</dbReference>
<dbReference type="STRING" id="647113.Metok_0038"/>
<evidence type="ECO:0000256" key="2">
    <source>
        <dbReference type="ARBA" id="ARBA00022695"/>
    </source>
</evidence>
<dbReference type="PANTHER" id="PTHR43793">
    <property type="entry name" value="FAD SYNTHASE"/>
    <property type="match status" value="1"/>
</dbReference>
<evidence type="ECO:0000259" key="3">
    <source>
        <dbReference type="Pfam" id="PF01467"/>
    </source>
</evidence>
<feature type="domain" description="Cytidyltransferase-like" evidence="3">
    <location>
        <begin position="25"/>
        <end position="63"/>
    </location>
</feature>
<dbReference type="Pfam" id="PF01467">
    <property type="entry name" value="CTP_transf_like"/>
    <property type="match status" value="1"/>
</dbReference>
<dbReference type="InterPro" id="IPR004821">
    <property type="entry name" value="Cyt_trans-like"/>
</dbReference>
<dbReference type="eggNOG" id="arCOG01222">
    <property type="taxonomic scope" value="Archaea"/>
</dbReference>
<keyword evidence="1" id="KW-0808">Transferase</keyword>
<evidence type="ECO:0000256" key="1">
    <source>
        <dbReference type="ARBA" id="ARBA00022679"/>
    </source>
</evidence>
<gene>
    <name evidence="4" type="ordered locus">Metok_0038</name>
</gene>
<keyword evidence="2 4" id="KW-0548">Nucleotidyltransferase</keyword>
<dbReference type="KEGG" id="mok:Metok_0038"/>
<dbReference type="SUPFAM" id="SSF52374">
    <property type="entry name" value="Nucleotidylyl transferase"/>
    <property type="match status" value="1"/>
</dbReference>
<evidence type="ECO:0000313" key="4">
    <source>
        <dbReference type="EMBL" id="AEH06036.1"/>
    </source>
</evidence>
<dbReference type="EMBL" id="CP002792">
    <property type="protein sequence ID" value="AEH06036.1"/>
    <property type="molecule type" value="Genomic_DNA"/>
</dbReference>
<proteinExistence type="predicted"/>
<dbReference type="GO" id="GO:0016779">
    <property type="term" value="F:nucleotidyltransferase activity"/>
    <property type="evidence" value="ECO:0007669"/>
    <property type="project" value="UniProtKB-KW"/>
</dbReference>
<dbReference type="HOGENOM" id="CLU_2875104_0_0_2"/>
<dbReference type="PANTHER" id="PTHR43793:SF2">
    <property type="entry name" value="BIFUNCTIONAL PROTEIN HLDE"/>
    <property type="match status" value="1"/>
</dbReference>
<protein>
    <submittedName>
        <fullName evidence="4">Cytidylyltransferase</fullName>
    </submittedName>
</protein>
<sequence>MIITNRALLKYIVSELKAQNLKIVFTNGCFDIIHKGHVEYLNHAKRFGDVLIVGINSDKSIKK</sequence>
<organism evidence="4 5">
    <name type="scientific">Methanothermococcus okinawensis (strain DSM 14208 / JCM 11175 / IH1)</name>
    <dbReference type="NCBI Taxonomy" id="647113"/>
    <lineage>
        <taxon>Archaea</taxon>
        <taxon>Methanobacteriati</taxon>
        <taxon>Methanobacteriota</taxon>
        <taxon>Methanomada group</taxon>
        <taxon>Methanococci</taxon>
        <taxon>Methanococcales</taxon>
        <taxon>Methanococcaceae</taxon>
        <taxon>Methanothermococcus</taxon>
    </lineage>
</organism>
<dbReference type="InterPro" id="IPR050385">
    <property type="entry name" value="Archaeal_FAD_synthase"/>
</dbReference>
<dbReference type="Gene3D" id="3.40.50.620">
    <property type="entry name" value="HUPs"/>
    <property type="match status" value="1"/>
</dbReference>
<accession>F8AMJ6</accession>
<keyword evidence="5" id="KW-1185">Reference proteome</keyword>
<dbReference type="InterPro" id="IPR014729">
    <property type="entry name" value="Rossmann-like_a/b/a_fold"/>
</dbReference>
<evidence type="ECO:0000313" key="5">
    <source>
        <dbReference type="Proteomes" id="UP000009296"/>
    </source>
</evidence>